<evidence type="ECO:0000313" key="2">
    <source>
        <dbReference type="Proteomes" id="UP000825890"/>
    </source>
</evidence>
<dbReference type="GeneID" id="68293475"/>
<organism evidence="1 2">
    <name type="scientific">Cercospora kikuchii</name>
    <dbReference type="NCBI Taxonomy" id="84275"/>
    <lineage>
        <taxon>Eukaryota</taxon>
        <taxon>Fungi</taxon>
        <taxon>Dikarya</taxon>
        <taxon>Ascomycota</taxon>
        <taxon>Pezizomycotina</taxon>
        <taxon>Dothideomycetes</taxon>
        <taxon>Dothideomycetidae</taxon>
        <taxon>Mycosphaerellales</taxon>
        <taxon>Mycosphaerellaceae</taxon>
        <taxon>Cercospora</taxon>
    </lineage>
</organism>
<dbReference type="Proteomes" id="UP000825890">
    <property type="component" value="Unassembled WGS sequence"/>
</dbReference>
<protein>
    <submittedName>
        <fullName evidence="1">Uncharacterized protein</fullName>
    </submittedName>
</protein>
<dbReference type="EMBL" id="BOLY01000005">
    <property type="protein sequence ID" value="GIZ44709.1"/>
    <property type="molecule type" value="Genomic_DNA"/>
</dbReference>
<comment type="caution">
    <text evidence="1">The sequence shown here is derived from an EMBL/GenBank/DDBJ whole genome shotgun (WGS) entry which is preliminary data.</text>
</comment>
<accession>A0A9P3CHW9</accession>
<sequence length="164" mass="19187">MAELTCQQLKELLDAADRRTDAVSKELATAKGHLKNVLQVLKAREMLLILPMATVLYILNDTREPAKMFQRRMEDALRYEFAWPFQDVEENDTEIDNPNRYRDTRSDGELWFKDRQQYFEHLAILSRLEPSGVAFAIEKAILCAMKEFDGYWPSRDNGNLRNID</sequence>
<dbReference type="RefSeq" id="XP_044659196.1">
    <property type="nucleotide sequence ID" value="XM_044803261.1"/>
</dbReference>
<name>A0A9P3CHW9_9PEZI</name>
<dbReference type="AlphaFoldDB" id="A0A9P3CHW9"/>
<reference evidence="1 2" key="1">
    <citation type="submission" date="2021-01" db="EMBL/GenBank/DDBJ databases">
        <title>Cercospora kikuchii MAFF 305040 whole genome shotgun sequence.</title>
        <authorList>
            <person name="Kashiwa T."/>
            <person name="Suzuki T."/>
        </authorList>
    </citation>
    <scope>NUCLEOTIDE SEQUENCE [LARGE SCALE GENOMIC DNA]</scope>
    <source>
        <strain evidence="1 2">MAFF 305040</strain>
    </source>
</reference>
<evidence type="ECO:0000313" key="1">
    <source>
        <dbReference type="EMBL" id="GIZ44709.1"/>
    </source>
</evidence>
<proteinExistence type="predicted"/>
<gene>
    <name evidence="1" type="ORF">CKM354_000790000</name>
</gene>
<keyword evidence="2" id="KW-1185">Reference proteome</keyword>
<dbReference type="OrthoDB" id="3650105at2759"/>